<gene>
    <name evidence="12 14" type="primary">murA</name>
    <name evidence="14" type="ORF">SOO65_18050</name>
</gene>
<evidence type="ECO:0000256" key="1">
    <source>
        <dbReference type="ARBA" id="ARBA00004496"/>
    </source>
</evidence>
<reference evidence="14 15" key="1">
    <citation type="submission" date="2023-11" db="EMBL/GenBank/DDBJ databases">
        <title>Peredibacter starrii A3.12.</title>
        <authorList>
            <person name="Mitchell R.J."/>
        </authorList>
    </citation>
    <scope>NUCLEOTIDE SEQUENCE [LARGE SCALE GENOMIC DNA]</scope>
    <source>
        <strain evidence="14 15">A3.12</strain>
    </source>
</reference>
<feature type="active site" description="Proton donor" evidence="12">
    <location>
        <position position="116"/>
    </location>
</feature>
<comment type="catalytic activity">
    <reaction evidence="11 12">
        <text>phosphoenolpyruvate + UDP-N-acetyl-alpha-D-glucosamine = UDP-N-acetyl-3-O-(1-carboxyvinyl)-alpha-D-glucosamine + phosphate</text>
        <dbReference type="Rhea" id="RHEA:18681"/>
        <dbReference type="ChEBI" id="CHEBI:43474"/>
        <dbReference type="ChEBI" id="CHEBI:57705"/>
        <dbReference type="ChEBI" id="CHEBI:58702"/>
        <dbReference type="ChEBI" id="CHEBI:68483"/>
        <dbReference type="EC" id="2.5.1.7"/>
    </reaction>
</comment>
<keyword evidence="4 12" id="KW-0132">Cell division</keyword>
<dbReference type="GO" id="GO:0008360">
    <property type="term" value="P:regulation of cell shape"/>
    <property type="evidence" value="ECO:0007669"/>
    <property type="project" value="UniProtKB-KW"/>
</dbReference>
<dbReference type="EC" id="2.5.1.7" evidence="12"/>
<dbReference type="CDD" id="cd01555">
    <property type="entry name" value="UdpNAET"/>
    <property type="match status" value="1"/>
</dbReference>
<sequence length="421" mass="44791">MDKLLVTGPCQLKGSVHISSAKNATLPILAATLLCPYPVTFTKIPDLMDVGTIVKLLQSMGVKVSKSGDEIVLDASHLENQHADYSLVKTMRASVLVLGPLLARYGVASVSLPGGCAIGARPVDIHLMGMEKLGAEIQIENGYIKAKCDKLKGAVVTLPFPSVGATENIMMAAVLAEGETVIENAAMEPEIDDLADFLIAQGVNIEGAGTSRITIHGMDIKKLKAPAKPYRVIGDRIEAATFIIAGIMSGGDVKVEGFNPKHLTNVLDTLTKMGANLELGNDFVHVKKSNRLKGAIIDTAPYPGFPTDVQAQMMALMSVVDGNSVVTETIFENRFMHVPEMARMGTKVTIKGNSATIEGVESLSAAPVMCTDLRASAALILCALVAQGQSEIQRVYHLDRGYEKIDEKLTGLGAKIERVKG</sequence>
<evidence type="ECO:0000256" key="3">
    <source>
        <dbReference type="ARBA" id="ARBA00022490"/>
    </source>
</evidence>
<proteinExistence type="inferred from homology"/>
<comment type="function">
    <text evidence="12">Cell wall formation. Adds enolpyruvyl to UDP-N-acetylglucosamine.</text>
</comment>
<feature type="domain" description="Enolpyruvate transferase" evidence="13">
    <location>
        <begin position="7"/>
        <end position="409"/>
    </location>
</feature>
<dbReference type="InterPro" id="IPR050068">
    <property type="entry name" value="MurA_subfamily"/>
</dbReference>
<keyword evidence="3 12" id="KW-0963">Cytoplasm</keyword>
<evidence type="ECO:0000313" key="14">
    <source>
        <dbReference type="EMBL" id="WPU64600.1"/>
    </source>
</evidence>
<dbReference type="RefSeq" id="WP_321393684.1">
    <property type="nucleotide sequence ID" value="NZ_CP139487.1"/>
</dbReference>
<dbReference type="FunFam" id="3.65.10.10:FF:000001">
    <property type="entry name" value="UDP-N-acetylglucosamine 1-carboxyvinyltransferase"/>
    <property type="match status" value="1"/>
</dbReference>
<evidence type="ECO:0000256" key="11">
    <source>
        <dbReference type="ARBA" id="ARBA00047527"/>
    </source>
</evidence>
<dbReference type="Gene3D" id="3.65.10.10">
    <property type="entry name" value="Enolpyruvate transferase domain"/>
    <property type="match status" value="2"/>
</dbReference>
<comment type="caution">
    <text evidence="12">Lacks conserved residue(s) required for the propagation of feature annotation.</text>
</comment>
<name>A0AAX4HMU6_9BACT</name>
<dbReference type="PANTHER" id="PTHR43783">
    <property type="entry name" value="UDP-N-ACETYLGLUCOSAMINE 1-CARBOXYVINYLTRANSFERASE"/>
    <property type="match status" value="1"/>
</dbReference>
<keyword evidence="15" id="KW-1185">Reference proteome</keyword>
<feature type="binding site" evidence="12">
    <location>
        <position position="308"/>
    </location>
    <ligand>
        <name>UDP-N-acetyl-alpha-D-glucosamine</name>
        <dbReference type="ChEBI" id="CHEBI:57705"/>
    </ligand>
</feature>
<feature type="binding site" evidence="12">
    <location>
        <begin position="22"/>
        <end position="23"/>
    </location>
    <ligand>
        <name>phosphoenolpyruvate</name>
        <dbReference type="ChEBI" id="CHEBI:58702"/>
    </ligand>
</feature>
<dbReference type="GO" id="GO:0051301">
    <property type="term" value="P:cell division"/>
    <property type="evidence" value="ECO:0007669"/>
    <property type="project" value="UniProtKB-KW"/>
</dbReference>
<feature type="binding site" evidence="12">
    <location>
        <position position="92"/>
    </location>
    <ligand>
        <name>UDP-N-acetyl-alpha-D-glucosamine</name>
        <dbReference type="ChEBI" id="CHEBI:57705"/>
    </ligand>
</feature>
<evidence type="ECO:0000256" key="8">
    <source>
        <dbReference type="ARBA" id="ARBA00023306"/>
    </source>
</evidence>
<dbReference type="HAMAP" id="MF_00111">
    <property type="entry name" value="MurA"/>
    <property type="match status" value="1"/>
</dbReference>
<keyword evidence="7 12" id="KW-0573">Peptidoglycan synthesis</keyword>
<keyword evidence="8 12" id="KW-0131">Cell cycle</keyword>
<dbReference type="GO" id="GO:0008760">
    <property type="term" value="F:UDP-N-acetylglucosamine 1-carboxyvinyltransferase activity"/>
    <property type="evidence" value="ECO:0007669"/>
    <property type="project" value="UniProtKB-UniRule"/>
</dbReference>
<evidence type="ECO:0000313" key="15">
    <source>
        <dbReference type="Proteomes" id="UP001324634"/>
    </source>
</evidence>
<comment type="pathway">
    <text evidence="2 12">Cell wall biogenesis; peptidoglycan biosynthesis.</text>
</comment>
<evidence type="ECO:0000256" key="10">
    <source>
        <dbReference type="ARBA" id="ARBA00038367"/>
    </source>
</evidence>
<feature type="modified residue" description="2-(S-cysteinyl)pyruvic acid O-phosphothioketal" evidence="12">
    <location>
        <position position="116"/>
    </location>
</feature>
<dbReference type="GO" id="GO:0005737">
    <property type="term" value="C:cytoplasm"/>
    <property type="evidence" value="ECO:0007669"/>
    <property type="project" value="UniProtKB-SubCell"/>
</dbReference>
<dbReference type="InterPro" id="IPR013792">
    <property type="entry name" value="RNA3'P_cycl/enolpyr_Trfase_a/b"/>
</dbReference>
<organism evidence="14 15">
    <name type="scientific">Peredibacter starrii</name>
    <dbReference type="NCBI Taxonomy" id="28202"/>
    <lineage>
        <taxon>Bacteria</taxon>
        <taxon>Pseudomonadati</taxon>
        <taxon>Bdellovibrionota</taxon>
        <taxon>Bacteriovoracia</taxon>
        <taxon>Bacteriovoracales</taxon>
        <taxon>Bacteriovoracaceae</taxon>
        <taxon>Peredibacter</taxon>
    </lineage>
</organism>
<evidence type="ECO:0000256" key="9">
    <source>
        <dbReference type="ARBA" id="ARBA00023316"/>
    </source>
</evidence>
<dbReference type="InterPro" id="IPR036968">
    <property type="entry name" value="Enolpyruvate_Tfrase_sf"/>
</dbReference>
<evidence type="ECO:0000256" key="7">
    <source>
        <dbReference type="ARBA" id="ARBA00022984"/>
    </source>
</evidence>
<keyword evidence="6 12" id="KW-0133">Cell shape</keyword>
<dbReference type="Pfam" id="PF00275">
    <property type="entry name" value="EPSP_synthase"/>
    <property type="match status" value="1"/>
</dbReference>
<dbReference type="KEGG" id="psti:SOO65_18050"/>
<dbReference type="GO" id="GO:0071555">
    <property type="term" value="P:cell wall organization"/>
    <property type="evidence" value="ECO:0007669"/>
    <property type="project" value="UniProtKB-KW"/>
</dbReference>
<dbReference type="NCBIfam" id="NF006873">
    <property type="entry name" value="PRK09369.1"/>
    <property type="match status" value="1"/>
</dbReference>
<accession>A0AAX4HMU6</accession>
<dbReference type="InterPro" id="IPR001986">
    <property type="entry name" value="Enolpyruvate_Tfrase_dom"/>
</dbReference>
<dbReference type="EMBL" id="CP139487">
    <property type="protein sequence ID" value="WPU64600.1"/>
    <property type="molecule type" value="Genomic_DNA"/>
</dbReference>
<dbReference type="PANTHER" id="PTHR43783:SF1">
    <property type="entry name" value="UDP-N-ACETYLGLUCOSAMINE 1-CARBOXYVINYLTRANSFERASE"/>
    <property type="match status" value="1"/>
</dbReference>
<dbReference type="GO" id="GO:0019277">
    <property type="term" value="P:UDP-N-acetylgalactosamine biosynthetic process"/>
    <property type="evidence" value="ECO:0007669"/>
    <property type="project" value="InterPro"/>
</dbReference>
<evidence type="ECO:0000256" key="4">
    <source>
        <dbReference type="ARBA" id="ARBA00022618"/>
    </source>
</evidence>
<protein>
    <recommendedName>
        <fullName evidence="12">UDP-N-acetylglucosamine 1-carboxyvinyltransferase</fullName>
        <ecNumber evidence="12">2.5.1.7</ecNumber>
    </recommendedName>
    <alternativeName>
        <fullName evidence="12">Enoylpyruvate transferase</fullName>
    </alternativeName>
    <alternativeName>
        <fullName evidence="12">UDP-N-acetylglucosamine enolpyruvyl transferase</fullName>
        <shortName evidence="12">EPT</shortName>
    </alternativeName>
</protein>
<dbReference type="AlphaFoldDB" id="A0AAX4HMU6"/>
<dbReference type="InterPro" id="IPR005750">
    <property type="entry name" value="UDP_GlcNAc_COvinyl_MurA"/>
</dbReference>
<evidence type="ECO:0000256" key="12">
    <source>
        <dbReference type="HAMAP-Rule" id="MF_00111"/>
    </source>
</evidence>
<keyword evidence="12" id="KW-0670">Pyruvate</keyword>
<evidence type="ECO:0000256" key="5">
    <source>
        <dbReference type="ARBA" id="ARBA00022679"/>
    </source>
</evidence>
<comment type="similarity">
    <text evidence="10 12">Belongs to the EPSP synthase family. MurA subfamily.</text>
</comment>
<evidence type="ECO:0000259" key="13">
    <source>
        <dbReference type="Pfam" id="PF00275"/>
    </source>
</evidence>
<evidence type="ECO:0000256" key="6">
    <source>
        <dbReference type="ARBA" id="ARBA00022960"/>
    </source>
</evidence>
<dbReference type="NCBIfam" id="TIGR01072">
    <property type="entry name" value="murA"/>
    <property type="match status" value="1"/>
</dbReference>
<dbReference type="GO" id="GO:0009252">
    <property type="term" value="P:peptidoglycan biosynthetic process"/>
    <property type="evidence" value="ECO:0007669"/>
    <property type="project" value="UniProtKB-UniRule"/>
</dbReference>
<keyword evidence="5 12" id="KW-0808">Transferase</keyword>
<dbReference type="SUPFAM" id="SSF55205">
    <property type="entry name" value="EPT/RTPC-like"/>
    <property type="match status" value="1"/>
</dbReference>
<feature type="binding site" evidence="12">
    <location>
        <position position="330"/>
    </location>
    <ligand>
        <name>UDP-N-acetyl-alpha-D-glucosamine</name>
        <dbReference type="ChEBI" id="CHEBI:57705"/>
    </ligand>
</feature>
<keyword evidence="9 12" id="KW-0961">Cell wall biogenesis/degradation</keyword>
<evidence type="ECO:0000256" key="2">
    <source>
        <dbReference type="ARBA" id="ARBA00004752"/>
    </source>
</evidence>
<comment type="subcellular location">
    <subcellularLocation>
        <location evidence="1 12">Cytoplasm</location>
    </subcellularLocation>
</comment>
<dbReference type="Proteomes" id="UP001324634">
    <property type="component" value="Chromosome"/>
</dbReference>